<evidence type="ECO:0000256" key="1">
    <source>
        <dbReference type="ARBA" id="ARBA00022679"/>
    </source>
</evidence>
<dbReference type="PANTHER" id="PTHR13947">
    <property type="entry name" value="GNAT FAMILY N-ACETYLTRANSFERASE"/>
    <property type="match status" value="1"/>
</dbReference>
<sequence length="157" mass="17436">MNIRPIQQQDNPFIAAIIRQSLESANLALEGTAYTDPHLDQLFEYYQSLTHAAYWIAEELGNIVGGVGIAPFTDGICELQKLYLSPKAQGKGAGKKLMDTALQYASTYYKACYLETRSELTAATGLYQRYGFSLLSEPIEGSEHSAMDAWYLKTFSS</sequence>
<accession>A0A081L7D9</accession>
<dbReference type="InterPro" id="IPR016181">
    <property type="entry name" value="Acyl_CoA_acyltransferase"/>
</dbReference>
<dbReference type="Proteomes" id="UP000028091">
    <property type="component" value="Unassembled WGS sequence"/>
</dbReference>
<dbReference type="AlphaFoldDB" id="A0A081L7D9"/>
<dbReference type="SUPFAM" id="SSF55729">
    <property type="entry name" value="Acyl-CoA N-acyltransferases (Nat)"/>
    <property type="match status" value="1"/>
</dbReference>
<dbReference type="EMBL" id="JOTP01000030">
    <property type="protein sequence ID" value="KEP25165.1"/>
    <property type="molecule type" value="Genomic_DNA"/>
</dbReference>
<dbReference type="OrthoDB" id="5419426at2"/>
<dbReference type="PROSITE" id="PS51186">
    <property type="entry name" value="GNAT"/>
    <property type="match status" value="1"/>
</dbReference>
<dbReference type="InterPro" id="IPR050769">
    <property type="entry name" value="NAT_camello-type"/>
</dbReference>
<dbReference type="PANTHER" id="PTHR13947:SF37">
    <property type="entry name" value="LD18367P"/>
    <property type="match status" value="1"/>
</dbReference>
<protein>
    <submittedName>
        <fullName evidence="3">GNAT family acetyltransferase</fullName>
    </submittedName>
</protein>
<keyword evidence="4" id="KW-1185">Reference proteome</keyword>
<reference evidence="3 4" key="1">
    <citation type="submission" date="2012-09" db="EMBL/GenBank/DDBJ databases">
        <title>Genome Sequence of Bacillus sp. DW5-4.</title>
        <authorList>
            <person name="Lai Q."/>
            <person name="Liu Y."/>
            <person name="Shao Z."/>
        </authorList>
    </citation>
    <scope>NUCLEOTIDE SEQUENCE [LARGE SCALE GENOMIC DNA]</scope>
    <source>
        <strain evidence="3 4">DW5-4</strain>
    </source>
</reference>
<dbReference type="GO" id="GO:0008080">
    <property type="term" value="F:N-acetyltransferase activity"/>
    <property type="evidence" value="ECO:0007669"/>
    <property type="project" value="InterPro"/>
</dbReference>
<comment type="caution">
    <text evidence="3">The sequence shown here is derived from an EMBL/GenBank/DDBJ whole genome shotgun (WGS) entry which is preliminary data.</text>
</comment>
<gene>
    <name evidence="3" type="ORF">BA70_11645</name>
</gene>
<evidence type="ECO:0000313" key="4">
    <source>
        <dbReference type="Proteomes" id="UP000028091"/>
    </source>
</evidence>
<dbReference type="eggNOG" id="COG0456">
    <property type="taxonomic scope" value="Bacteria"/>
</dbReference>
<dbReference type="Pfam" id="PF00583">
    <property type="entry name" value="Acetyltransf_1"/>
    <property type="match status" value="1"/>
</dbReference>
<feature type="domain" description="N-acetyltransferase" evidence="2">
    <location>
        <begin position="1"/>
        <end position="156"/>
    </location>
</feature>
<dbReference type="InterPro" id="IPR000182">
    <property type="entry name" value="GNAT_dom"/>
</dbReference>
<organism evidence="3 4">
    <name type="scientific">Bacillus zhangzhouensis</name>
    <dbReference type="NCBI Taxonomy" id="1178540"/>
    <lineage>
        <taxon>Bacteria</taxon>
        <taxon>Bacillati</taxon>
        <taxon>Bacillota</taxon>
        <taxon>Bacilli</taxon>
        <taxon>Bacillales</taxon>
        <taxon>Bacillaceae</taxon>
        <taxon>Bacillus</taxon>
    </lineage>
</organism>
<keyword evidence="1 3" id="KW-0808">Transferase</keyword>
<evidence type="ECO:0000313" key="3">
    <source>
        <dbReference type="EMBL" id="KEP25165.1"/>
    </source>
</evidence>
<evidence type="ECO:0000259" key="2">
    <source>
        <dbReference type="PROSITE" id="PS51186"/>
    </source>
</evidence>
<name>A0A081L7D9_9BACI</name>
<proteinExistence type="predicted"/>
<dbReference type="RefSeq" id="WP_034324571.1">
    <property type="nucleotide sequence ID" value="NZ_JOTP01000030.1"/>
</dbReference>
<dbReference type="Gene3D" id="3.40.630.30">
    <property type="match status" value="1"/>
</dbReference>
<dbReference type="CDD" id="cd04301">
    <property type="entry name" value="NAT_SF"/>
    <property type="match status" value="1"/>
</dbReference>